<evidence type="ECO:0000313" key="2">
    <source>
        <dbReference type="Proteomes" id="UP000199766"/>
    </source>
</evidence>
<organism evidence="1 2">
    <name type="scientific">Giesbergeria anulus</name>
    <dbReference type="NCBI Taxonomy" id="180197"/>
    <lineage>
        <taxon>Bacteria</taxon>
        <taxon>Pseudomonadati</taxon>
        <taxon>Pseudomonadota</taxon>
        <taxon>Betaproteobacteria</taxon>
        <taxon>Burkholderiales</taxon>
        <taxon>Comamonadaceae</taxon>
        <taxon>Giesbergeria</taxon>
    </lineage>
</organism>
<proteinExistence type="predicted"/>
<gene>
    <name evidence="1" type="ORF">SAMN02982919_02253</name>
</gene>
<accession>A0A1H9NKT0</accession>
<dbReference type="Proteomes" id="UP000199766">
    <property type="component" value="Unassembled WGS sequence"/>
</dbReference>
<dbReference type="EMBL" id="FOGD01000007">
    <property type="protein sequence ID" value="SER36536.1"/>
    <property type="molecule type" value="Genomic_DNA"/>
</dbReference>
<sequence length="283" mass="31510">MERLQNAISVARIITKSFFTEVMAQFSSEKSSVIVEEKMTLSELKEKISKDALNAGEAVAHGVDHEFKIARLTKMIRVGDCHVYLRIYNNRVERVMTKPRPNYSWETTTEQLFERVALRDYTPDIAHKEKMDFSMAGAIEFTKRELGIATDAGPVMKEGNSASEADFLSSVTPPQKWEINSKNQQVNNDPGVVKITKGKVVFADKAVIRPQGRGAYTTFTVVLKTADGSDVQYSGVELEKLFLAGKFSVGDNVVLKKGVETFSKELGGVTKNGVRNSYEVEII</sequence>
<name>A0A1H9NKT0_9BURK</name>
<reference evidence="1 2" key="1">
    <citation type="submission" date="2016-10" db="EMBL/GenBank/DDBJ databases">
        <authorList>
            <person name="de Groot N.N."/>
        </authorList>
    </citation>
    <scope>NUCLEOTIDE SEQUENCE [LARGE SCALE GENOMIC DNA]</scope>
    <source>
        <strain evidence="1 2">ATCC 35958</strain>
    </source>
</reference>
<dbReference type="OrthoDB" id="9943038at2"/>
<dbReference type="AlphaFoldDB" id="A0A1H9NKT0"/>
<evidence type="ECO:0000313" key="1">
    <source>
        <dbReference type="EMBL" id="SER36536.1"/>
    </source>
</evidence>
<protein>
    <submittedName>
        <fullName evidence="1">Uncharacterized protein</fullName>
    </submittedName>
</protein>
<dbReference type="RefSeq" id="WP_091457564.1">
    <property type="nucleotide sequence ID" value="NZ_FOGD01000007.1"/>
</dbReference>
<keyword evidence="2" id="KW-1185">Reference proteome</keyword>
<dbReference type="STRING" id="180197.SAMN02982919_02253"/>